<dbReference type="PROSITE" id="PS51664">
    <property type="entry name" value="YCAO"/>
    <property type="match status" value="1"/>
</dbReference>
<dbReference type="Gene3D" id="3.30.1330.230">
    <property type="match status" value="1"/>
</dbReference>
<dbReference type="HOGENOM" id="CLU_692442_0_0_11"/>
<dbReference type="Proteomes" id="UP000032234">
    <property type="component" value="Chromosome"/>
</dbReference>
<dbReference type="OrthoDB" id="4056926at2"/>
<proteinExistence type="predicted"/>
<feature type="domain" description="YcaO" evidence="1">
    <location>
        <begin position="66"/>
        <end position="398"/>
    </location>
</feature>
<dbReference type="InterPro" id="IPR003776">
    <property type="entry name" value="YcaO-like_dom"/>
</dbReference>
<dbReference type="STRING" id="477245.TU94_30780"/>
<evidence type="ECO:0000313" key="2">
    <source>
        <dbReference type="EMBL" id="AJP05160.1"/>
    </source>
</evidence>
<dbReference type="AlphaFoldDB" id="A0A0C5G8Q0"/>
<dbReference type="PATRIC" id="fig|477245.3.peg.6556"/>
<gene>
    <name evidence="2" type="ORF">TU94_30780</name>
</gene>
<dbReference type="KEGG" id="scw:TU94_30780"/>
<dbReference type="PANTHER" id="PTHR37809:SF1">
    <property type="entry name" value="RIBOSOMAL PROTEIN S12 METHYLTHIOTRANSFERASE ACCESSORY FACTOR YCAO"/>
    <property type="match status" value="1"/>
</dbReference>
<reference evidence="2 3" key="1">
    <citation type="submission" date="2015-02" db="EMBL/GenBank/DDBJ databases">
        <title>Genome sequence of thermotolerant Streptomyces cyaneogriseus subsp. Noncyanogenus NMWT1, the producer of nematocidal antibiotics nemadectin.</title>
        <authorList>
            <person name="Wang H."/>
            <person name="Li C."/>
            <person name="Xiang W."/>
            <person name="Wang X."/>
        </authorList>
    </citation>
    <scope>NUCLEOTIDE SEQUENCE [LARGE SCALE GENOMIC DNA]</scope>
    <source>
        <strain evidence="2 3">NMWT 1</strain>
    </source>
</reference>
<keyword evidence="3" id="KW-1185">Reference proteome</keyword>
<organism evidence="2 3">
    <name type="scientific">Streptomyces cyaneogriseus subsp. noncyanogenus</name>
    <dbReference type="NCBI Taxonomy" id="477245"/>
    <lineage>
        <taxon>Bacteria</taxon>
        <taxon>Bacillati</taxon>
        <taxon>Actinomycetota</taxon>
        <taxon>Actinomycetes</taxon>
        <taxon>Kitasatosporales</taxon>
        <taxon>Streptomycetaceae</taxon>
        <taxon>Streptomyces</taxon>
    </lineage>
</organism>
<evidence type="ECO:0000313" key="3">
    <source>
        <dbReference type="Proteomes" id="UP000032234"/>
    </source>
</evidence>
<evidence type="ECO:0000259" key="1">
    <source>
        <dbReference type="PROSITE" id="PS51664"/>
    </source>
</evidence>
<dbReference type="Pfam" id="PF02624">
    <property type="entry name" value="YcaO"/>
    <property type="match status" value="1"/>
</dbReference>
<sequence>MSGAPATVAEAVRRLEELLLDRTGQISTLQPLDDFYNDEPRGQGWVAQVPPNAHLPLGSAHNPRATGGRGRGELARLKALMEAAERICLSTVPAGTFRYGPASAVEGAIAADAFPEPWRDLPVWQMPLHWCGATSIRSPSAEPVLVPAQLVYCPYREPDERAMLWDPSSNGTAAGFSLDGAVTRATREAFERHALMLSHYLGLGGREVDWLDLALEPGALSMGMEARALGLRIRVACLVRTPFPVAVCCATDPSGRFPALTTGSACGVSLEQAVSGAMSEALYARRQARDFLAHVPAVAAAELETIKDRVVYWGRPEAAEKLDYLFGDSMPLEGEHTDGCLDEGYRVDITTPLFAAAGITVVKVVHPRLQPLFFTESKKRILGISDRGATSSEPHPYA</sequence>
<name>A0A0C5G8Q0_9ACTN</name>
<dbReference type="PANTHER" id="PTHR37809">
    <property type="entry name" value="RIBOSOMAL PROTEIN S12 METHYLTHIOTRANSFERASE ACCESSORY FACTOR YCAO"/>
    <property type="match status" value="1"/>
</dbReference>
<dbReference type="RefSeq" id="WP_044386624.1">
    <property type="nucleotide sequence ID" value="NZ_CP010849.1"/>
</dbReference>
<dbReference type="EMBL" id="CP010849">
    <property type="protein sequence ID" value="AJP05160.1"/>
    <property type="molecule type" value="Genomic_DNA"/>
</dbReference>
<protein>
    <recommendedName>
        <fullName evidence="1">YcaO domain-containing protein</fullName>
    </recommendedName>
</protein>
<accession>A0A0C5G8Q0</accession>